<dbReference type="AlphaFoldDB" id="A0A0D0DL42"/>
<accession>A0A0D0DL42</accession>
<proteinExistence type="predicted"/>
<feature type="non-terminal residue" evidence="1">
    <location>
        <position position="1"/>
    </location>
</feature>
<dbReference type="STRING" id="930991.A0A0D0DL42"/>
<reference evidence="2" key="2">
    <citation type="submission" date="2015-01" db="EMBL/GenBank/DDBJ databases">
        <title>Evolutionary Origins and Diversification of the Mycorrhizal Mutualists.</title>
        <authorList>
            <consortium name="DOE Joint Genome Institute"/>
            <consortium name="Mycorrhizal Genomics Consortium"/>
            <person name="Kohler A."/>
            <person name="Kuo A."/>
            <person name="Nagy L.G."/>
            <person name="Floudas D."/>
            <person name="Copeland A."/>
            <person name="Barry K.W."/>
            <person name="Cichocki N."/>
            <person name="Veneault-Fourrey C."/>
            <person name="LaButti K."/>
            <person name="Lindquist E.A."/>
            <person name="Lipzen A."/>
            <person name="Lundell T."/>
            <person name="Morin E."/>
            <person name="Murat C."/>
            <person name="Riley R."/>
            <person name="Ohm R."/>
            <person name="Sun H."/>
            <person name="Tunlid A."/>
            <person name="Henrissat B."/>
            <person name="Grigoriev I.V."/>
            <person name="Hibbett D.S."/>
            <person name="Martin F."/>
        </authorList>
    </citation>
    <scope>NUCLEOTIDE SEQUENCE [LARGE SCALE GENOMIC DNA]</scope>
    <source>
        <strain evidence="2">Ve08.2h10</strain>
    </source>
</reference>
<dbReference type="OrthoDB" id="3261594at2759"/>
<keyword evidence="2" id="KW-1185">Reference proteome</keyword>
<gene>
    <name evidence="1" type="ORF">PAXRUDRAFT_162526</name>
</gene>
<name>A0A0D0DL42_9AGAM</name>
<evidence type="ECO:0000313" key="2">
    <source>
        <dbReference type="Proteomes" id="UP000054538"/>
    </source>
</evidence>
<evidence type="ECO:0000313" key="1">
    <source>
        <dbReference type="EMBL" id="KIK78995.1"/>
    </source>
</evidence>
<dbReference type="InterPro" id="IPR004242">
    <property type="entry name" value="Transposase_21"/>
</dbReference>
<dbReference type="InParanoid" id="A0A0D0DL42"/>
<dbReference type="EMBL" id="KN826408">
    <property type="protein sequence ID" value="KIK78995.1"/>
    <property type="molecule type" value="Genomic_DNA"/>
</dbReference>
<protein>
    <submittedName>
        <fullName evidence="1">Uncharacterized protein</fullName>
    </submittedName>
</protein>
<organism evidence="1 2">
    <name type="scientific">Paxillus rubicundulus Ve08.2h10</name>
    <dbReference type="NCBI Taxonomy" id="930991"/>
    <lineage>
        <taxon>Eukaryota</taxon>
        <taxon>Fungi</taxon>
        <taxon>Dikarya</taxon>
        <taxon>Basidiomycota</taxon>
        <taxon>Agaricomycotina</taxon>
        <taxon>Agaricomycetes</taxon>
        <taxon>Agaricomycetidae</taxon>
        <taxon>Boletales</taxon>
        <taxon>Paxilineae</taxon>
        <taxon>Paxillaceae</taxon>
        <taxon>Paxillus</taxon>
    </lineage>
</organism>
<reference evidence="1 2" key="1">
    <citation type="submission" date="2014-04" db="EMBL/GenBank/DDBJ databases">
        <authorList>
            <consortium name="DOE Joint Genome Institute"/>
            <person name="Kuo A."/>
            <person name="Kohler A."/>
            <person name="Jargeat P."/>
            <person name="Nagy L.G."/>
            <person name="Floudas D."/>
            <person name="Copeland A."/>
            <person name="Barry K.W."/>
            <person name="Cichocki N."/>
            <person name="Veneault-Fourrey C."/>
            <person name="LaButti K."/>
            <person name="Lindquist E.A."/>
            <person name="Lipzen A."/>
            <person name="Lundell T."/>
            <person name="Morin E."/>
            <person name="Murat C."/>
            <person name="Sun H."/>
            <person name="Tunlid A."/>
            <person name="Henrissat B."/>
            <person name="Grigoriev I.V."/>
            <person name="Hibbett D.S."/>
            <person name="Martin F."/>
            <person name="Nordberg H.P."/>
            <person name="Cantor M.N."/>
            <person name="Hua S.X."/>
        </authorList>
    </citation>
    <scope>NUCLEOTIDE SEQUENCE [LARGE SCALE GENOMIC DNA]</scope>
    <source>
        <strain evidence="1 2">Ve08.2h10</strain>
    </source>
</reference>
<sequence>PPPIDPDEEELLNSIYENVLLNNLHLSMALITSLSSAFLNGPHSGLDADILECLCNPPTSQLSLEDNPDLKAVVKLYLKLSHAQVNYNTIEHLSSVSSLMNDMCVNTCLAFTSPLAALKNCTQCREARYREDILQKSKGKKFVPHQQHPTIPLGPLFQAMSRDPKSADKMHHREQYTQKIFNELCENDGFLKQYSDFLDGSDYLNAVQEGKITDSDIIVMFSINGVQLYQFKASNCWIAIWVIFDHSPKTRYKKKYILPSCIIPGPKKPKNLNLFLFLGFYHLATFQKEGLKIWDTSRNIVYISHPFLALSTADGPGLAYLNGLVGHHRKSGCRLYCGLKGCHKEGIGIYYLALQKPDNYDMAGCDHPDIDRHSI</sequence>
<dbReference type="Pfam" id="PF02992">
    <property type="entry name" value="Transposase_21"/>
    <property type="match status" value="1"/>
</dbReference>
<dbReference type="Proteomes" id="UP000054538">
    <property type="component" value="Unassembled WGS sequence"/>
</dbReference>
<dbReference type="HOGENOM" id="CLU_007337_1_0_1"/>